<keyword evidence="4" id="KW-1185">Reference proteome</keyword>
<dbReference type="InterPro" id="IPR031824">
    <property type="entry name" value="RNF220_mid"/>
</dbReference>
<accession>A0A8H5GE75</accession>
<reference evidence="3 4" key="1">
    <citation type="journal article" date="2020" name="ISME J.">
        <title>Uncovering the hidden diversity of litter-decomposition mechanisms in mushroom-forming fungi.</title>
        <authorList>
            <person name="Floudas D."/>
            <person name="Bentzer J."/>
            <person name="Ahren D."/>
            <person name="Johansson T."/>
            <person name="Persson P."/>
            <person name="Tunlid A."/>
        </authorList>
    </citation>
    <scope>NUCLEOTIDE SEQUENCE [LARGE SCALE GENOMIC DNA]</scope>
    <source>
        <strain evidence="3 4">CBS 146.42</strain>
    </source>
</reference>
<feature type="region of interest" description="Disordered" evidence="1">
    <location>
        <begin position="28"/>
        <end position="64"/>
    </location>
</feature>
<dbReference type="AlphaFoldDB" id="A0A8H5GE75"/>
<dbReference type="OrthoDB" id="6270329at2759"/>
<dbReference type="GO" id="GO:0061630">
    <property type="term" value="F:ubiquitin protein ligase activity"/>
    <property type="evidence" value="ECO:0007669"/>
    <property type="project" value="TreeGrafter"/>
</dbReference>
<dbReference type="EMBL" id="JAACJO010000001">
    <property type="protein sequence ID" value="KAF5363313.1"/>
    <property type="molecule type" value="Genomic_DNA"/>
</dbReference>
<dbReference type="Pfam" id="PF15926">
    <property type="entry name" value="RNF220"/>
    <property type="match status" value="1"/>
</dbReference>
<name>A0A8H5GE75_9AGAR</name>
<comment type="caution">
    <text evidence="3">The sequence shown here is derived from an EMBL/GenBank/DDBJ whole genome shotgun (WGS) entry which is preliminary data.</text>
</comment>
<feature type="domain" description="E3 ubiquitin-protein ligase RNF220 middle" evidence="2">
    <location>
        <begin position="59"/>
        <end position="304"/>
    </location>
</feature>
<dbReference type="Proteomes" id="UP000559027">
    <property type="component" value="Unassembled WGS sequence"/>
</dbReference>
<dbReference type="PANTHER" id="PTHR13459:SF1">
    <property type="entry name" value="E3 UBIQUITIN-PROTEIN LIGASE RNF220 ISOFORM X1"/>
    <property type="match status" value="1"/>
</dbReference>
<organism evidence="3 4">
    <name type="scientific">Leucocoprinus leucothites</name>
    <dbReference type="NCBI Taxonomy" id="201217"/>
    <lineage>
        <taxon>Eukaryota</taxon>
        <taxon>Fungi</taxon>
        <taxon>Dikarya</taxon>
        <taxon>Basidiomycota</taxon>
        <taxon>Agaricomycotina</taxon>
        <taxon>Agaricomycetes</taxon>
        <taxon>Agaricomycetidae</taxon>
        <taxon>Agaricales</taxon>
        <taxon>Agaricineae</taxon>
        <taxon>Agaricaceae</taxon>
        <taxon>Leucocoprinus</taxon>
    </lineage>
</organism>
<dbReference type="PANTHER" id="PTHR13459">
    <property type="entry name" value="E3 UBIQUITIN-PROTEIN LIGASE RNF220 ISOFORM X1"/>
    <property type="match status" value="1"/>
</dbReference>
<evidence type="ECO:0000313" key="4">
    <source>
        <dbReference type="Proteomes" id="UP000559027"/>
    </source>
</evidence>
<proteinExistence type="predicted"/>
<feature type="region of interest" description="Disordered" evidence="1">
    <location>
        <begin position="1"/>
        <end position="20"/>
    </location>
</feature>
<dbReference type="GO" id="GO:0016567">
    <property type="term" value="P:protein ubiquitination"/>
    <property type="evidence" value="ECO:0007669"/>
    <property type="project" value="TreeGrafter"/>
</dbReference>
<feature type="compositionally biased region" description="Polar residues" evidence="1">
    <location>
        <begin position="1"/>
        <end position="10"/>
    </location>
</feature>
<sequence>MRSLPQSAKSQGKKRVCTDLMDEKKLTITIKSKGKAKDESPPSPTPEDRPRIKKPKRAETRPCPICDEPIPLRLMARHAQLETERVDEIIKQVGSSEPILLADEFEDLSRPGPSTGARSRRSAIKAMKSFATSSMSSATNEQVTKTVQTIQRHRKQRHARFKEMAREEEEGYSERSRWARRTEATSDEVMCPVCSRGVRGDQEVIDAHVNSCLADESRRLEEERARRVAQESIVVDDDWGGDYDVVLPDGAAGHVGNVRGTGFHTHDPTNRDVEDEVDIDGDDQDTYGEAQFTEGDILPVDEGNHTLESEEDVEINIDGDLPDNSATAHMSLRDLIVEGRVIQRHRQQVETSNHSEVEAQVNEILGVSDAEKLDSSILQAKRRGDQKAIVAALENKIKQLVLPLLLTLNRYGCHPQPPCSVAYVWTLTTSPPSRPVVGTPAAGNAGYAVWDLLSSVRYAS</sequence>
<gene>
    <name evidence="3" type="ORF">D9756_000208</name>
</gene>
<protein>
    <recommendedName>
        <fullName evidence="2">E3 ubiquitin-protein ligase RNF220 middle domain-containing protein</fullName>
    </recommendedName>
</protein>
<feature type="compositionally biased region" description="Basic and acidic residues" evidence="1">
    <location>
        <begin position="35"/>
        <end position="50"/>
    </location>
</feature>
<dbReference type="InterPro" id="IPR052443">
    <property type="entry name" value="E3_ubiq-ligase_RNF220-like"/>
</dbReference>
<evidence type="ECO:0000313" key="3">
    <source>
        <dbReference type="EMBL" id="KAF5363313.1"/>
    </source>
</evidence>
<evidence type="ECO:0000256" key="1">
    <source>
        <dbReference type="SAM" id="MobiDB-lite"/>
    </source>
</evidence>
<evidence type="ECO:0000259" key="2">
    <source>
        <dbReference type="Pfam" id="PF15926"/>
    </source>
</evidence>